<evidence type="ECO:0000259" key="2">
    <source>
        <dbReference type="Pfam" id="PF18364"/>
    </source>
</evidence>
<dbReference type="EMBL" id="UFSP01000002">
    <property type="protein sequence ID" value="SSZ29569.1"/>
    <property type="molecule type" value="Genomic_DNA"/>
</dbReference>
<evidence type="ECO:0000313" key="3">
    <source>
        <dbReference type="EMBL" id="SSZ29569.1"/>
    </source>
</evidence>
<dbReference type="GO" id="GO:0009061">
    <property type="term" value="P:anaerobic respiration"/>
    <property type="evidence" value="ECO:0007669"/>
    <property type="project" value="TreeGrafter"/>
</dbReference>
<dbReference type="InterPro" id="IPR041460">
    <property type="entry name" value="Molybdopterin_N"/>
</dbReference>
<reference evidence="3 4" key="1">
    <citation type="submission" date="2018-06" db="EMBL/GenBank/DDBJ databases">
        <authorList>
            <consortium name="Pathogen Informatics"/>
            <person name="Doyle S."/>
        </authorList>
    </citation>
    <scope>NUCLEOTIDE SEQUENCE [LARGE SCALE GENOMIC DNA]</scope>
    <source>
        <strain evidence="3 4">NCTC5908</strain>
    </source>
</reference>
<feature type="domain" description="Molybdopterin oxidoreductase" evidence="1">
    <location>
        <begin position="85"/>
        <end position="297"/>
    </location>
</feature>
<name>A0A336N5D4_AGGAP</name>
<proteinExistence type="predicted"/>
<dbReference type="Gene3D" id="3.40.50.740">
    <property type="match status" value="1"/>
</dbReference>
<evidence type="ECO:0000313" key="4">
    <source>
        <dbReference type="Proteomes" id="UP000253728"/>
    </source>
</evidence>
<organism evidence="3 4">
    <name type="scientific">Aggregatibacter aphrophilus</name>
    <name type="common">Haemophilus aphrophilus</name>
    <dbReference type="NCBI Taxonomy" id="732"/>
    <lineage>
        <taxon>Bacteria</taxon>
        <taxon>Pseudomonadati</taxon>
        <taxon>Pseudomonadota</taxon>
        <taxon>Gammaproteobacteria</taxon>
        <taxon>Pasteurellales</taxon>
        <taxon>Pasteurellaceae</taxon>
        <taxon>Aggregatibacter</taxon>
    </lineage>
</organism>
<keyword evidence="3" id="KW-0560">Oxidoreductase</keyword>
<dbReference type="PANTHER" id="PTHR43742">
    <property type="entry name" value="TRIMETHYLAMINE-N-OXIDE REDUCTASE"/>
    <property type="match status" value="1"/>
</dbReference>
<sequence length="299" mass="34344">MLQTRRQFLKNMSLMGAICAMPNWLVAKEKGAEDITQWKMTGSHWGAIRAKVENGCVVDVKPFELDKYPTEMINGIKGLIYSDARIRYPMVRVDWLKNREKSDRTSRGDNRFVRVTWDEALDLFYEELERIQQNYGPWALHTGNIGWRSTGQFHSCGNHMIRAVSMHGHSVSTAGDYSTGAGQVILPYVLGSTEVYSQGTSWEVILKESENIIFWASDPVKNLQVGWNCETHEAYAYLEQLKAKIADKQVNVISVDPVKTKTQHYLNCERQYINPQTDVPFMLALAYELYTKDLYDKNL</sequence>
<feature type="domain" description="Molybdopterin oxidoreductase N-terminal" evidence="2">
    <location>
        <begin position="41"/>
        <end position="81"/>
    </location>
</feature>
<gene>
    <name evidence="3" type="primary">torA_1</name>
    <name evidence="3" type="ORF">NCTC5908_01372</name>
</gene>
<dbReference type="Pfam" id="PF18364">
    <property type="entry name" value="Molybdopterin_N"/>
    <property type="match status" value="1"/>
</dbReference>
<accession>A0A336N5D4</accession>
<dbReference type="EC" id="1.7.2.3" evidence="3"/>
<dbReference type="InterPro" id="IPR006656">
    <property type="entry name" value="Mopterin_OxRdtase"/>
</dbReference>
<dbReference type="Pfam" id="PF00384">
    <property type="entry name" value="Molybdopterin"/>
    <property type="match status" value="1"/>
</dbReference>
<protein>
    <submittedName>
        <fullName evidence="3">Trimethylamine-N-oxide reductase</fullName>
        <ecNumber evidence="3">1.7.2.3</ecNumber>
    </submittedName>
</protein>
<dbReference type="GO" id="GO:0030288">
    <property type="term" value="C:outer membrane-bounded periplasmic space"/>
    <property type="evidence" value="ECO:0007669"/>
    <property type="project" value="TreeGrafter"/>
</dbReference>
<dbReference type="AlphaFoldDB" id="A0A336N5D4"/>
<dbReference type="PANTHER" id="PTHR43742:SF4">
    <property type="entry name" value="TRIMETHYLAMINE-N-OXIDE REDUCTASE 1"/>
    <property type="match status" value="1"/>
</dbReference>
<dbReference type="SUPFAM" id="SSF53706">
    <property type="entry name" value="Formate dehydrogenase/DMSO reductase, domains 1-3"/>
    <property type="match status" value="1"/>
</dbReference>
<dbReference type="GO" id="GO:0050626">
    <property type="term" value="F:trimethylamine-N-oxide reductase (cytochrome c) activity"/>
    <property type="evidence" value="ECO:0007669"/>
    <property type="project" value="UniProtKB-EC"/>
</dbReference>
<dbReference type="GO" id="GO:0030151">
    <property type="term" value="F:molybdenum ion binding"/>
    <property type="evidence" value="ECO:0007669"/>
    <property type="project" value="TreeGrafter"/>
</dbReference>
<dbReference type="InterPro" id="IPR050612">
    <property type="entry name" value="Prok_Mopterin_Oxidored"/>
</dbReference>
<dbReference type="Gene3D" id="3.40.228.10">
    <property type="entry name" value="Dimethylsulfoxide Reductase, domain 2"/>
    <property type="match status" value="1"/>
</dbReference>
<dbReference type="Proteomes" id="UP000253728">
    <property type="component" value="Unassembled WGS sequence"/>
</dbReference>
<evidence type="ECO:0000259" key="1">
    <source>
        <dbReference type="Pfam" id="PF00384"/>
    </source>
</evidence>
<dbReference type="GO" id="GO:0009055">
    <property type="term" value="F:electron transfer activity"/>
    <property type="evidence" value="ECO:0007669"/>
    <property type="project" value="TreeGrafter"/>
</dbReference>